<keyword evidence="3" id="KW-0853">WD repeat</keyword>
<gene>
    <name evidence="8" type="ORF">TELCIR_12179</name>
</gene>
<evidence type="ECO:0000313" key="8">
    <source>
        <dbReference type="EMBL" id="PIO66120.1"/>
    </source>
</evidence>
<organism evidence="8 9">
    <name type="scientific">Teladorsagia circumcincta</name>
    <name type="common">Brown stomach worm</name>
    <name type="synonym">Ostertagia circumcincta</name>
    <dbReference type="NCBI Taxonomy" id="45464"/>
    <lineage>
        <taxon>Eukaryota</taxon>
        <taxon>Metazoa</taxon>
        <taxon>Ecdysozoa</taxon>
        <taxon>Nematoda</taxon>
        <taxon>Chromadorea</taxon>
        <taxon>Rhabditida</taxon>
        <taxon>Rhabditina</taxon>
        <taxon>Rhabditomorpha</taxon>
        <taxon>Strongyloidea</taxon>
        <taxon>Trichostrongylidae</taxon>
        <taxon>Teladorsagia</taxon>
    </lineage>
</organism>
<protein>
    <submittedName>
        <fullName evidence="8">Uncharacterized protein</fullName>
    </submittedName>
</protein>
<keyword evidence="9" id="KW-1185">Reference proteome</keyword>
<keyword evidence="7" id="KW-0812">Transmembrane</keyword>
<dbReference type="OrthoDB" id="1935146at2759"/>
<proteinExistence type="predicted"/>
<dbReference type="EMBL" id="KZ348489">
    <property type="protein sequence ID" value="PIO66120.1"/>
    <property type="molecule type" value="Genomic_DNA"/>
</dbReference>
<feature type="region of interest" description="Disordered" evidence="6">
    <location>
        <begin position="83"/>
        <end position="109"/>
    </location>
</feature>
<accession>A0A2G9U9F8</accession>
<dbReference type="InterPro" id="IPR045161">
    <property type="entry name" value="Utp18"/>
</dbReference>
<evidence type="ECO:0000256" key="6">
    <source>
        <dbReference type="SAM" id="MobiDB-lite"/>
    </source>
</evidence>
<keyword evidence="7" id="KW-0472">Membrane</keyword>
<dbReference type="Proteomes" id="UP000230423">
    <property type="component" value="Unassembled WGS sequence"/>
</dbReference>
<dbReference type="GO" id="GO:0006364">
    <property type="term" value="P:rRNA processing"/>
    <property type="evidence" value="ECO:0007669"/>
    <property type="project" value="UniProtKB-KW"/>
</dbReference>
<reference evidence="8 9" key="1">
    <citation type="submission" date="2015-09" db="EMBL/GenBank/DDBJ databases">
        <title>Draft genome of the parasitic nematode Teladorsagia circumcincta isolate WARC Sus (inbred).</title>
        <authorList>
            <person name="Mitreva M."/>
        </authorList>
    </citation>
    <scope>NUCLEOTIDE SEQUENCE [LARGE SCALE GENOMIC DNA]</scope>
    <source>
        <strain evidence="8 9">S</strain>
    </source>
</reference>
<keyword evidence="2" id="KW-0698">rRNA processing</keyword>
<keyword evidence="7" id="KW-1133">Transmembrane helix</keyword>
<evidence type="ECO:0000256" key="3">
    <source>
        <dbReference type="ARBA" id="ARBA00022574"/>
    </source>
</evidence>
<feature type="transmembrane region" description="Helical" evidence="7">
    <location>
        <begin position="7"/>
        <end position="24"/>
    </location>
</feature>
<evidence type="ECO:0000256" key="7">
    <source>
        <dbReference type="SAM" id="Phobius"/>
    </source>
</evidence>
<dbReference type="PANTHER" id="PTHR18359">
    <property type="entry name" value="WD-REPEAT PROTEIN-RELATED"/>
    <property type="match status" value="1"/>
</dbReference>
<evidence type="ECO:0000256" key="5">
    <source>
        <dbReference type="ARBA" id="ARBA00023242"/>
    </source>
</evidence>
<evidence type="ECO:0000256" key="1">
    <source>
        <dbReference type="ARBA" id="ARBA00004604"/>
    </source>
</evidence>
<dbReference type="GO" id="GO:0034388">
    <property type="term" value="C:Pwp2p-containing subcomplex of 90S preribosome"/>
    <property type="evidence" value="ECO:0007669"/>
    <property type="project" value="TreeGrafter"/>
</dbReference>
<evidence type="ECO:0000313" key="9">
    <source>
        <dbReference type="Proteomes" id="UP000230423"/>
    </source>
</evidence>
<dbReference type="PANTHER" id="PTHR18359:SF0">
    <property type="entry name" value="U3 SMALL NUCLEOLAR RNA-ASSOCIATED PROTEIN 18 HOMOLOG"/>
    <property type="match status" value="1"/>
</dbReference>
<keyword evidence="5" id="KW-0539">Nucleus</keyword>
<dbReference type="AlphaFoldDB" id="A0A2G9U9F8"/>
<feature type="compositionally biased region" description="Acidic residues" evidence="6">
    <location>
        <begin position="87"/>
        <end position="98"/>
    </location>
</feature>
<keyword evidence="4" id="KW-0677">Repeat</keyword>
<evidence type="ECO:0000256" key="2">
    <source>
        <dbReference type="ARBA" id="ARBA00022552"/>
    </source>
</evidence>
<dbReference type="GO" id="GO:0032040">
    <property type="term" value="C:small-subunit processome"/>
    <property type="evidence" value="ECO:0007669"/>
    <property type="project" value="TreeGrafter"/>
</dbReference>
<name>A0A2G9U9F8_TELCI</name>
<comment type="subcellular location">
    <subcellularLocation>
        <location evidence="1">Nucleus</location>
        <location evidence="1">Nucleolus</location>
    </subcellularLocation>
</comment>
<sequence>MVRPRRGSALVTIFSTISLLDYLFHFVQSVLRYLVAVIIFSSLFMALSEPEAKRPCPVHTKGLLDEEEEDRLAKKLLGDIHERLEESSSDDEEETCLEEDSRVSSSSVWRDDDDAVDQVQILNGKTAVLLKRSSDSGGCIAAGEYQSRLRKAFQRQQHGTPKWAKLELKKDSIQGKGDDSDAEVEAVFNEMTRSSVRYVDKDPFLVKDIVSTFRWPDITVGYHDSVIVVL</sequence>
<evidence type="ECO:0000256" key="4">
    <source>
        <dbReference type="ARBA" id="ARBA00022737"/>
    </source>
</evidence>